<proteinExistence type="predicted"/>
<dbReference type="Proteomes" id="UP000279799">
    <property type="component" value="Chromosome"/>
</dbReference>
<reference evidence="1 2" key="1">
    <citation type="submission" date="2018-12" db="EMBL/GenBank/DDBJ databases">
        <authorList>
            <consortium name="Pathogen Informatics"/>
        </authorList>
    </citation>
    <scope>NUCLEOTIDE SEQUENCE [LARGE SCALE GENOMIC DNA]</scope>
    <source>
        <strain evidence="1 2">NCTC12871</strain>
    </source>
</reference>
<dbReference type="EMBL" id="LR134510">
    <property type="protein sequence ID" value="VEJ09722.1"/>
    <property type="molecule type" value="Genomic_DNA"/>
</dbReference>
<sequence>MKTINLEAPAYLDPLVQVQINAYAEKNRQEQKRKSTLRYRLKMKWLKLLG</sequence>
<organism evidence="1 2">
    <name type="scientific">Actinobacillus delphinicola</name>
    <dbReference type="NCBI Taxonomy" id="51161"/>
    <lineage>
        <taxon>Bacteria</taxon>
        <taxon>Pseudomonadati</taxon>
        <taxon>Pseudomonadota</taxon>
        <taxon>Gammaproteobacteria</taxon>
        <taxon>Pasteurellales</taxon>
        <taxon>Pasteurellaceae</taxon>
        <taxon>Actinobacillus</taxon>
    </lineage>
</organism>
<accession>A0A448TUW5</accession>
<dbReference type="RefSeq" id="WP_172594225.1">
    <property type="nucleotide sequence ID" value="NZ_LR134510.1"/>
</dbReference>
<evidence type="ECO:0000313" key="2">
    <source>
        <dbReference type="Proteomes" id="UP000279799"/>
    </source>
</evidence>
<protein>
    <submittedName>
        <fullName evidence="1">Uncharacterized protein</fullName>
    </submittedName>
</protein>
<gene>
    <name evidence="1" type="ORF">NCTC12871_01205</name>
</gene>
<keyword evidence="2" id="KW-1185">Reference proteome</keyword>
<evidence type="ECO:0000313" key="1">
    <source>
        <dbReference type="EMBL" id="VEJ09722.1"/>
    </source>
</evidence>
<name>A0A448TUW5_9PAST</name>
<dbReference type="KEGG" id="adp:NCTC12871_01205"/>
<dbReference type="AlphaFoldDB" id="A0A448TUW5"/>